<dbReference type="EMBL" id="GBRH01196073">
    <property type="protein sequence ID" value="JAE01823.1"/>
    <property type="molecule type" value="Transcribed_RNA"/>
</dbReference>
<proteinExistence type="predicted"/>
<sequence>MTYIAKLSLLNRKIFCFCFHEFRICAIIYSRSIALDI</sequence>
<evidence type="ECO:0000313" key="1">
    <source>
        <dbReference type="EMBL" id="JAE01823.1"/>
    </source>
</evidence>
<dbReference type="AlphaFoldDB" id="A0A0A9F0J7"/>
<accession>A0A0A9F0J7</accession>
<protein>
    <submittedName>
        <fullName evidence="1">Uncharacterized protein</fullName>
    </submittedName>
</protein>
<organism evidence="1">
    <name type="scientific">Arundo donax</name>
    <name type="common">Giant reed</name>
    <name type="synonym">Donax arundinaceus</name>
    <dbReference type="NCBI Taxonomy" id="35708"/>
    <lineage>
        <taxon>Eukaryota</taxon>
        <taxon>Viridiplantae</taxon>
        <taxon>Streptophyta</taxon>
        <taxon>Embryophyta</taxon>
        <taxon>Tracheophyta</taxon>
        <taxon>Spermatophyta</taxon>
        <taxon>Magnoliopsida</taxon>
        <taxon>Liliopsida</taxon>
        <taxon>Poales</taxon>
        <taxon>Poaceae</taxon>
        <taxon>PACMAD clade</taxon>
        <taxon>Arundinoideae</taxon>
        <taxon>Arundineae</taxon>
        <taxon>Arundo</taxon>
    </lineage>
</organism>
<name>A0A0A9F0J7_ARUDO</name>
<reference evidence="1" key="2">
    <citation type="journal article" date="2015" name="Data Brief">
        <title>Shoot transcriptome of the giant reed, Arundo donax.</title>
        <authorList>
            <person name="Barrero R.A."/>
            <person name="Guerrero F.D."/>
            <person name="Moolhuijzen P."/>
            <person name="Goolsby J.A."/>
            <person name="Tidwell J."/>
            <person name="Bellgard S.E."/>
            <person name="Bellgard M.I."/>
        </authorList>
    </citation>
    <scope>NUCLEOTIDE SEQUENCE</scope>
    <source>
        <tissue evidence="1">Shoot tissue taken approximately 20 cm above the soil surface</tissue>
    </source>
</reference>
<reference evidence="1" key="1">
    <citation type="submission" date="2014-09" db="EMBL/GenBank/DDBJ databases">
        <authorList>
            <person name="Magalhaes I.L.F."/>
            <person name="Oliveira U."/>
            <person name="Santos F.R."/>
            <person name="Vidigal T.H.D.A."/>
            <person name="Brescovit A.D."/>
            <person name="Santos A.J."/>
        </authorList>
    </citation>
    <scope>NUCLEOTIDE SEQUENCE</scope>
    <source>
        <tissue evidence="1">Shoot tissue taken approximately 20 cm above the soil surface</tissue>
    </source>
</reference>